<dbReference type="EMBL" id="CP116346">
    <property type="protein sequence ID" value="WIT14246.1"/>
    <property type="molecule type" value="Genomic_DNA"/>
</dbReference>
<organism evidence="9 10">
    <name type="scientific">Paucibacter sediminis</name>
    <dbReference type="NCBI Taxonomy" id="3019553"/>
    <lineage>
        <taxon>Bacteria</taxon>
        <taxon>Pseudomonadati</taxon>
        <taxon>Pseudomonadota</taxon>
        <taxon>Betaproteobacteria</taxon>
        <taxon>Burkholderiales</taxon>
        <taxon>Sphaerotilaceae</taxon>
        <taxon>Roseateles</taxon>
    </lineage>
</organism>
<dbReference type="PIRSF" id="PIRSF005096">
    <property type="entry name" value="GALM"/>
    <property type="match status" value="1"/>
</dbReference>
<feature type="active site" description="Proton acceptor" evidence="6">
    <location>
        <position position="321"/>
    </location>
</feature>
<dbReference type="KEGG" id="pais:PFX98_11670"/>
<evidence type="ECO:0000313" key="10">
    <source>
        <dbReference type="Proteomes" id="UP001177769"/>
    </source>
</evidence>
<dbReference type="GO" id="GO:0005737">
    <property type="term" value="C:cytoplasm"/>
    <property type="evidence" value="ECO:0007669"/>
    <property type="project" value="TreeGrafter"/>
</dbReference>
<evidence type="ECO:0000256" key="6">
    <source>
        <dbReference type="PIRSR" id="PIRSR005096-1"/>
    </source>
</evidence>
<accession>A0AA95NQB8</accession>
<name>A0AA95NQB8_9BURK</name>
<feature type="active site" description="Proton donor" evidence="6">
    <location>
        <position position="186"/>
    </location>
</feature>
<comment type="similarity">
    <text evidence="2 5">Belongs to the aldose epimerase family.</text>
</comment>
<gene>
    <name evidence="9" type="ORF">PFX98_11670</name>
</gene>
<evidence type="ECO:0000256" key="2">
    <source>
        <dbReference type="ARBA" id="ARBA00006206"/>
    </source>
</evidence>
<dbReference type="InterPro" id="IPR011013">
    <property type="entry name" value="Gal_mutarotase_sf_dom"/>
</dbReference>
<evidence type="ECO:0000256" key="1">
    <source>
        <dbReference type="ARBA" id="ARBA00005028"/>
    </source>
</evidence>
<keyword evidence="10" id="KW-1185">Reference proteome</keyword>
<dbReference type="NCBIfam" id="NF008277">
    <property type="entry name" value="PRK11055.1"/>
    <property type="match status" value="1"/>
</dbReference>
<proteinExistence type="inferred from homology"/>
<dbReference type="PANTHER" id="PTHR10091">
    <property type="entry name" value="ALDOSE-1-EPIMERASE"/>
    <property type="match status" value="1"/>
</dbReference>
<comment type="catalytic activity">
    <reaction evidence="5">
        <text>alpha-D-glucose = beta-D-glucose</text>
        <dbReference type="Rhea" id="RHEA:10264"/>
        <dbReference type="ChEBI" id="CHEBI:15903"/>
        <dbReference type="ChEBI" id="CHEBI:17925"/>
        <dbReference type="EC" id="5.1.3.3"/>
    </reaction>
</comment>
<protein>
    <recommendedName>
        <fullName evidence="5">Aldose 1-epimerase</fullName>
        <ecNumber evidence="5">5.1.3.3</ecNumber>
    </recommendedName>
</protein>
<dbReference type="RefSeq" id="WP_285235374.1">
    <property type="nucleotide sequence ID" value="NZ_CP116346.1"/>
</dbReference>
<feature type="binding site" evidence="8">
    <location>
        <begin position="186"/>
        <end position="188"/>
    </location>
    <ligand>
        <name>beta-D-galactose</name>
        <dbReference type="ChEBI" id="CHEBI:27667"/>
    </ligand>
</feature>
<dbReference type="EC" id="5.1.3.3" evidence="5"/>
<keyword evidence="3 5" id="KW-0413">Isomerase</keyword>
<dbReference type="GO" id="GO:0004034">
    <property type="term" value="F:aldose 1-epimerase activity"/>
    <property type="evidence" value="ECO:0007669"/>
    <property type="project" value="UniProtKB-EC"/>
</dbReference>
<feature type="binding site" evidence="8">
    <location>
        <begin position="84"/>
        <end position="85"/>
    </location>
    <ligand>
        <name>beta-D-galactose</name>
        <dbReference type="ChEBI" id="CHEBI:27667"/>
    </ligand>
</feature>
<evidence type="ECO:0000313" key="9">
    <source>
        <dbReference type="EMBL" id="WIT14246.1"/>
    </source>
</evidence>
<evidence type="ECO:0000256" key="3">
    <source>
        <dbReference type="ARBA" id="ARBA00023235"/>
    </source>
</evidence>
<dbReference type="Gene3D" id="2.70.98.10">
    <property type="match status" value="1"/>
</dbReference>
<dbReference type="AlphaFoldDB" id="A0AA95NQB8"/>
<dbReference type="SUPFAM" id="SSF74650">
    <property type="entry name" value="Galactose mutarotase-like"/>
    <property type="match status" value="1"/>
</dbReference>
<dbReference type="InterPro" id="IPR015443">
    <property type="entry name" value="Aldose_1-epimerase"/>
</dbReference>
<keyword evidence="4 5" id="KW-0119">Carbohydrate metabolism</keyword>
<dbReference type="CDD" id="cd09019">
    <property type="entry name" value="galactose_mutarotase_like"/>
    <property type="match status" value="1"/>
</dbReference>
<feature type="binding site" evidence="7">
    <location>
        <position position="255"/>
    </location>
    <ligand>
        <name>beta-D-galactose</name>
        <dbReference type="ChEBI" id="CHEBI:27667"/>
    </ligand>
</feature>
<dbReference type="PANTHER" id="PTHR10091:SF0">
    <property type="entry name" value="GALACTOSE MUTAROTASE"/>
    <property type="match status" value="1"/>
</dbReference>
<evidence type="ECO:0000256" key="7">
    <source>
        <dbReference type="PIRSR" id="PIRSR005096-2"/>
    </source>
</evidence>
<evidence type="ECO:0000256" key="5">
    <source>
        <dbReference type="PIRNR" id="PIRNR005096"/>
    </source>
</evidence>
<dbReference type="Pfam" id="PF01263">
    <property type="entry name" value="Aldose_epim"/>
    <property type="match status" value="1"/>
</dbReference>
<dbReference type="GO" id="GO:0006006">
    <property type="term" value="P:glucose metabolic process"/>
    <property type="evidence" value="ECO:0007669"/>
    <property type="project" value="TreeGrafter"/>
</dbReference>
<dbReference type="GO" id="GO:0033499">
    <property type="term" value="P:galactose catabolic process via UDP-galactose, Leloir pathway"/>
    <property type="evidence" value="ECO:0007669"/>
    <property type="project" value="TreeGrafter"/>
</dbReference>
<dbReference type="Proteomes" id="UP001177769">
    <property type="component" value="Chromosome"/>
</dbReference>
<sequence length="358" mass="39122">MSTCPSIQCRDYGQLPDGRTVHEYLLDNGAGLRLSAISYGGIVNGLWVPDRSGRVANVVLGFDALDDYVQRNPHFGVIAGRYANRIAGGRFCLDGQTYQLDRNDGPNTLHGGTHGFGTQLWQAEPAPPAPGEAVALRLRYTSAAGEQGFPGCLRVQVRYSLGTDLSWRITYEGETDAPTLVNLTHHDYFNLAGQGSALGHELCIPASRYSEVGPGLIPLRHAEVAGTPFDFRTAQPIEARIRQAHAQLRIAKGYDHNWLLDHALDGRLHLAARLRDPASGRCMEVLSSEPALQFYSGNWLDGSLSGFGGQAYRQGDGLCLETQHSPDSPNRAVSEDWPSTVLRPGEIYRSSTLHRFTV</sequence>
<reference evidence="9" key="1">
    <citation type="submission" date="2023-01" db="EMBL/GenBank/DDBJ databases">
        <title>Whole genome sequence of Paucibacter sp. S2-9 isolated from pond sediment.</title>
        <authorList>
            <person name="Jung J.Y."/>
        </authorList>
    </citation>
    <scope>NUCLEOTIDE SEQUENCE</scope>
    <source>
        <strain evidence="9">S2-9</strain>
    </source>
</reference>
<comment type="pathway">
    <text evidence="1 5">Carbohydrate metabolism; hexose metabolism.</text>
</comment>
<evidence type="ECO:0000256" key="4">
    <source>
        <dbReference type="ARBA" id="ARBA00023277"/>
    </source>
</evidence>
<evidence type="ECO:0000256" key="8">
    <source>
        <dbReference type="PIRSR" id="PIRSR005096-3"/>
    </source>
</evidence>
<dbReference type="InterPro" id="IPR047215">
    <property type="entry name" value="Galactose_mutarotase-like"/>
</dbReference>
<dbReference type="InterPro" id="IPR014718">
    <property type="entry name" value="GH-type_carb-bd"/>
</dbReference>
<dbReference type="GO" id="GO:0030246">
    <property type="term" value="F:carbohydrate binding"/>
    <property type="evidence" value="ECO:0007669"/>
    <property type="project" value="InterPro"/>
</dbReference>
<dbReference type="InterPro" id="IPR008183">
    <property type="entry name" value="Aldose_1/G6P_1-epimerase"/>
</dbReference>